<keyword evidence="1" id="KW-0472">Membrane</keyword>
<dbReference type="Proteomes" id="UP000069443">
    <property type="component" value="Unassembled WGS sequence"/>
</dbReference>
<dbReference type="STRING" id="228230.RMCC_1347"/>
<organism evidence="2 3">
    <name type="scientific">Mycolicibacterium canariasense</name>
    <name type="common">Mycobacterium canariasense</name>
    <dbReference type="NCBI Taxonomy" id="228230"/>
    <lineage>
        <taxon>Bacteria</taxon>
        <taxon>Bacillati</taxon>
        <taxon>Actinomycetota</taxon>
        <taxon>Actinomycetes</taxon>
        <taxon>Mycobacteriales</taxon>
        <taxon>Mycobacteriaceae</taxon>
        <taxon>Mycolicibacterium</taxon>
    </lineage>
</organism>
<dbReference type="EMBL" id="BCSY01000035">
    <property type="protein sequence ID" value="GAS94381.1"/>
    <property type="molecule type" value="Genomic_DNA"/>
</dbReference>
<reference evidence="3" key="1">
    <citation type="journal article" date="2016" name="Genome Announc.">
        <title>Draft Genome Sequences of Five Rapidly Growing Mycobacterium Species, M. thermoresistibile, M. fortuitum subsp. acetamidolyticum, M. canariasense, M. brisbanense, and M. novocastrense.</title>
        <authorList>
            <person name="Katahira K."/>
            <person name="Ogura Y."/>
            <person name="Gotoh Y."/>
            <person name="Hayashi T."/>
        </authorList>
    </citation>
    <scope>NUCLEOTIDE SEQUENCE [LARGE SCALE GENOMIC DNA]</scope>
    <source>
        <strain evidence="3">JCM15298</strain>
    </source>
</reference>
<sequence length="116" mass="12214">MRHTPALAERQRAAIVALLLSLIAFGTIIAAAIIYSAWWLLPTAIVSWLAGGHLAAKTFAMFLTAAQQKVATVVAHPDPLAGPRPDPFADLGALGAQRGVEVIEAVKTARPEGNPR</sequence>
<feature type="transmembrane region" description="Helical" evidence="1">
    <location>
        <begin position="45"/>
        <end position="66"/>
    </location>
</feature>
<protein>
    <submittedName>
        <fullName evidence="2">Protein RAI1</fullName>
    </submittedName>
</protein>
<keyword evidence="3" id="KW-1185">Reference proteome</keyword>
<accession>A0A100WAE1</accession>
<evidence type="ECO:0000256" key="1">
    <source>
        <dbReference type="SAM" id="Phobius"/>
    </source>
</evidence>
<gene>
    <name evidence="2" type="ORF">RMCC_1347</name>
</gene>
<proteinExistence type="predicted"/>
<dbReference type="RefSeq" id="WP_062655692.1">
    <property type="nucleotide sequence ID" value="NZ_BCSY01000035.1"/>
</dbReference>
<dbReference type="AlphaFoldDB" id="A0A100WAE1"/>
<name>A0A100WAE1_MYCCR</name>
<feature type="transmembrane region" description="Helical" evidence="1">
    <location>
        <begin position="12"/>
        <end position="39"/>
    </location>
</feature>
<evidence type="ECO:0000313" key="3">
    <source>
        <dbReference type="Proteomes" id="UP000069443"/>
    </source>
</evidence>
<keyword evidence="1" id="KW-1133">Transmembrane helix</keyword>
<evidence type="ECO:0000313" key="2">
    <source>
        <dbReference type="EMBL" id="GAS94381.1"/>
    </source>
</evidence>
<keyword evidence="1" id="KW-0812">Transmembrane</keyword>
<comment type="caution">
    <text evidence="2">The sequence shown here is derived from an EMBL/GenBank/DDBJ whole genome shotgun (WGS) entry which is preliminary data.</text>
</comment>
<reference evidence="3" key="2">
    <citation type="submission" date="2016-02" db="EMBL/GenBank/DDBJ databases">
        <title>Draft genome sequence of five rapidly growing Mycobacterium species.</title>
        <authorList>
            <person name="Katahira K."/>
            <person name="Gotou Y."/>
            <person name="Iida K."/>
            <person name="Ogura Y."/>
            <person name="Hayashi T."/>
        </authorList>
    </citation>
    <scope>NUCLEOTIDE SEQUENCE [LARGE SCALE GENOMIC DNA]</scope>
    <source>
        <strain evidence="3">JCM15298</strain>
    </source>
</reference>